<evidence type="ECO:0000313" key="3">
    <source>
        <dbReference type="Proteomes" id="UP000826462"/>
    </source>
</evidence>
<feature type="chain" id="PRO_5046563332" description="DUF2808 domain-containing protein" evidence="1">
    <location>
        <begin position="22"/>
        <end position="159"/>
    </location>
</feature>
<reference evidence="2 3" key="1">
    <citation type="submission" date="2021-07" db="EMBL/GenBank/DDBJ databases">
        <title>Paraburkholderia edwinii protects Aspergillus sp. from phenazines by acting as a toxin sponge.</title>
        <authorList>
            <person name="Dahlstrom K.M."/>
            <person name="Newman D.K."/>
        </authorList>
    </citation>
    <scope>NUCLEOTIDE SEQUENCE [LARGE SCALE GENOMIC DNA]</scope>
    <source>
        <strain evidence="2 3">Pe01</strain>
    </source>
</reference>
<accession>A0ABX8UKW5</accession>
<name>A0ABX8UKW5_9BURK</name>
<keyword evidence="1" id="KW-0732">Signal</keyword>
<keyword evidence="3" id="KW-1185">Reference proteome</keyword>
<dbReference type="EMBL" id="CP080095">
    <property type="protein sequence ID" value="QYD68977.1"/>
    <property type="molecule type" value="Genomic_DNA"/>
</dbReference>
<evidence type="ECO:0008006" key="4">
    <source>
        <dbReference type="Google" id="ProtNLM"/>
    </source>
</evidence>
<dbReference type="RefSeq" id="WP_219798352.1">
    <property type="nucleotide sequence ID" value="NZ_CP080095.1"/>
</dbReference>
<protein>
    <recommendedName>
        <fullName evidence="4">DUF2808 domain-containing protein</fullName>
    </recommendedName>
</protein>
<sequence length="159" mass="16520">MKLTSLMFGAALALCVQHALADTVSSFGKSYSGVEVRAPSSVRGAPDAPVEVRIDYVVPRFGGDIDVSYATEGSLTLKSPARRRLLPDSNGISHDTVVMKAGSAGASFLNVFVKTGRGSNAVSIPVTVGSATLKPQASSSIATPNGQRVIEMPAQETIR</sequence>
<evidence type="ECO:0000313" key="2">
    <source>
        <dbReference type="EMBL" id="QYD68977.1"/>
    </source>
</evidence>
<gene>
    <name evidence="2" type="ORF">KZJ38_00820</name>
</gene>
<proteinExistence type="predicted"/>
<feature type="signal peptide" evidence="1">
    <location>
        <begin position="1"/>
        <end position="21"/>
    </location>
</feature>
<evidence type="ECO:0000256" key="1">
    <source>
        <dbReference type="SAM" id="SignalP"/>
    </source>
</evidence>
<dbReference type="Proteomes" id="UP000826462">
    <property type="component" value="Chromosome 1"/>
</dbReference>
<organism evidence="2 3">
    <name type="scientific">Paraburkholderia edwinii</name>
    <dbReference type="NCBI Taxonomy" id="2861782"/>
    <lineage>
        <taxon>Bacteria</taxon>
        <taxon>Pseudomonadati</taxon>
        <taxon>Pseudomonadota</taxon>
        <taxon>Betaproteobacteria</taxon>
        <taxon>Burkholderiales</taxon>
        <taxon>Burkholderiaceae</taxon>
        <taxon>Paraburkholderia</taxon>
    </lineage>
</organism>